<accession>A0A4Q7DZ61</accession>
<reference evidence="2 3" key="1">
    <citation type="submission" date="2018-01" db="EMBL/GenBank/DDBJ databases">
        <title>Co-occurrence of chitin degradation, pigmentation and bioactivity in marine Pseudoalteromonas.</title>
        <authorList>
            <person name="Paulsen S."/>
            <person name="Gram L."/>
            <person name="Machado H."/>
        </authorList>
    </citation>
    <scope>NUCLEOTIDE SEQUENCE [LARGE SCALE GENOMIC DNA]</scope>
    <source>
        <strain evidence="2 3">S1946</strain>
    </source>
</reference>
<name>A0A4Q7DZ61_9GAMM</name>
<protein>
    <submittedName>
        <fullName evidence="2">Uncharacterized protein</fullName>
    </submittedName>
</protein>
<gene>
    <name evidence="2" type="ORF">C3B51_22720</name>
</gene>
<dbReference type="AlphaFoldDB" id="A0A4Q7DZ61"/>
<evidence type="ECO:0000313" key="2">
    <source>
        <dbReference type="EMBL" id="RZM71436.1"/>
    </source>
</evidence>
<dbReference type="EMBL" id="PPUZ01000119">
    <property type="protein sequence ID" value="RZM71436.1"/>
    <property type="molecule type" value="Genomic_DNA"/>
</dbReference>
<feature type="signal peptide" evidence="1">
    <location>
        <begin position="1"/>
        <end position="17"/>
    </location>
</feature>
<sequence length="228" mass="25701">MKIAVVLLLFFQAASYAQCSNVKSLKSMMISSNFEYLSEHLNYPINARVGGSSIKVVNGRMLVAISKSIFTQDFISQVEAMSEDEFAFEFGVNKPECTLSSLELTVDSIELRYAKSGISSSRKLFKFLEMINQTIDAKRYSDLESIFWFPFYIKHGGALIKIENSHDYSSNEELIFSPELSLVLKKSLENKAFVEDSNGLILDKEGSVWIVERHGSLYLQILSLEVGT</sequence>
<evidence type="ECO:0000313" key="3">
    <source>
        <dbReference type="Proteomes" id="UP000292345"/>
    </source>
</evidence>
<comment type="caution">
    <text evidence="2">The sequence shown here is derived from an EMBL/GenBank/DDBJ whole genome shotgun (WGS) entry which is preliminary data.</text>
</comment>
<keyword evidence="1" id="KW-0732">Signal</keyword>
<dbReference type="RefSeq" id="WP_130246468.1">
    <property type="nucleotide sequence ID" value="NZ_PPUZ01000119.1"/>
</dbReference>
<feature type="chain" id="PRO_5020795750" evidence="1">
    <location>
        <begin position="18"/>
        <end position="228"/>
    </location>
</feature>
<evidence type="ECO:0000256" key="1">
    <source>
        <dbReference type="SAM" id="SignalP"/>
    </source>
</evidence>
<proteinExistence type="predicted"/>
<dbReference type="Proteomes" id="UP000292345">
    <property type="component" value="Unassembled WGS sequence"/>
</dbReference>
<organism evidence="2 3">
    <name type="scientific">Pseudoalteromonas rubra</name>
    <dbReference type="NCBI Taxonomy" id="43658"/>
    <lineage>
        <taxon>Bacteria</taxon>
        <taxon>Pseudomonadati</taxon>
        <taxon>Pseudomonadota</taxon>
        <taxon>Gammaproteobacteria</taxon>
        <taxon>Alteromonadales</taxon>
        <taxon>Pseudoalteromonadaceae</taxon>
        <taxon>Pseudoalteromonas</taxon>
    </lineage>
</organism>